<dbReference type="Pfam" id="PF13489">
    <property type="entry name" value="Methyltransf_23"/>
    <property type="match status" value="1"/>
</dbReference>
<dbReference type="GO" id="GO:0032981">
    <property type="term" value="P:mitochondrial respiratory chain complex I assembly"/>
    <property type="evidence" value="ECO:0007669"/>
    <property type="project" value="TreeGrafter"/>
</dbReference>
<dbReference type="GO" id="GO:0005739">
    <property type="term" value="C:mitochondrion"/>
    <property type="evidence" value="ECO:0007669"/>
    <property type="project" value="TreeGrafter"/>
</dbReference>
<evidence type="ECO:0000256" key="2">
    <source>
        <dbReference type="ARBA" id="ARBA00022679"/>
    </source>
</evidence>
<keyword evidence="1" id="KW-0489">Methyltransferase</keyword>
<dbReference type="SUPFAM" id="SSF53335">
    <property type="entry name" value="S-adenosyl-L-methionine-dependent methyltransferases"/>
    <property type="match status" value="1"/>
</dbReference>
<comment type="caution">
    <text evidence="4">The sequence shown here is derived from an EMBL/GenBank/DDBJ whole genome shotgun (WGS) entry which is preliminary data.</text>
</comment>
<sequence>MHSLVRTSPLLPRLCTSCVRLSTTHHARSYAVQAPGQPAASVFNTEQKTIQRSRAALNAPLSRQVDYLRDEIATRLVTRLLDINRNYDRVLDYGANACNIARILTQPNPDPDSAKPVTAPLSSKISTLVSAEHSHELLYRDSDPTQHPFNNPSHASGMRLERHHLSHPETLPFAPSSFDLILSSLSLHWINDLPSVLTQINHLLKPDCAFLGAMPGGDTLYELRGSLQLATQERLGGIKSHVSPLADVRDVGNLLSRAGFKLLTVDVDDIVVSYPDLMALLRDLNAMGEGNASLRMEKGPVGRDVLMATEGIYRELYGDEDGGLPATFRTIYMIGWKEGEGQSSPLPRGSGEVDLKGFLEGGGRP</sequence>
<dbReference type="OrthoDB" id="16816at2759"/>
<dbReference type="AlphaFoldDB" id="A0A8K0LEV0"/>
<evidence type="ECO:0000313" key="4">
    <source>
        <dbReference type="EMBL" id="KAG8630908.1"/>
    </source>
</evidence>
<evidence type="ECO:0000313" key="5">
    <source>
        <dbReference type="Proteomes" id="UP000809789"/>
    </source>
</evidence>
<dbReference type="PANTHER" id="PTHR13090:SF1">
    <property type="entry name" value="ARGININE-HYDROXYLASE NDUFAF5, MITOCHONDRIAL"/>
    <property type="match status" value="1"/>
</dbReference>
<evidence type="ECO:0000256" key="1">
    <source>
        <dbReference type="ARBA" id="ARBA00022603"/>
    </source>
</evidence>
<gene>
    <name evidence="4" type="ORF">KVT40_000048</name>
</gene>
<dbReference type="GO" id="GO:0032259">
    <property type="term" value="P:methylation"/>
    <property type="evidence" value="ECO:0007669"/>
    <property type="project" value="UniProtKB-KW"/>
</dbReference>
<evidence type="ECO:0008006" key="6">
    <source>
        <dbReference type="Google" id="ProtNLM"/>
    </source>
</evidence>
<keyword evidence="2" id="KW-0808">Transferase</keyword>
<dbReference type="Gene3D" id="3.40.50.150">
    <property type="entry name" value="Vaccinia Virus protein VP39"/>
    <property type="match status" value="1"/>
</dbReference>
<dbReference type="InterPro" id="IPR029063">
    <property type="entry name" value="SAM-dependent_MTases_sf"/>
</dbReference>
<reference evidence="4" key="1">
    <citation type="submission" date="2021-07" db="EMBL/GenBank/DDBJ databases">
        <title>Elsinoe batatas strain:CRI-CJ2 Genome sequencing and assembly.</title>
        <authorList>
            <person name="Huang L."/>
        </authorList>
    </citation>
    <scope>NUCLEOTIDE SEQUENCE</scope>
    <source>
        <strain evidence="4">CRI-CJ2</strain>
    </source>
</reference>
<dbReference type="EMBL" id="JAESVG020000001">
    <property type="protein sequence ID" value="KAG8630908.1"/>
    <property type="molecule type" value="Genomic_DNA"/>
</dbReference>
<accession>A0A8K0LEV0</accession>
<protein>
    <recommendedName>
        <fullName evidence="6">S-adenosyl-L-methionine-dependent methyltransferase</fullName>
    </recommendedName>
</protein>
<keyword evidence="5" id="KW-1185">Reference proteome</keyword>
<organism evidence="4 5">
    <name type="scientific">Elsinoe batatas</name>
    <dbReference type="NCBI Taxonomy" id="2601811"/>
    <lineage>
        <taxon>Eukaryota</taxon>
        <taxon>Fungi</taxon>
        <taxon>Dikarya</taxon>
        <taxon>Ascomycota</taxon>
        <taxon>Pezizomycotina</taxon>
        <taxon>Dothideomycetes</taxon>
        <taxon>Dothideomycetidae</taxon>
        <taxon>Myriangiales</taxon>
        <taxon>Elsinoaceae</taxon>
        <taxon>Elsinoe</taxon>
    </lineage>
</organism>
<evidence type="ECO:0000256" key="3">
    <source>
        <dbReference type="SAM" id="MobiDB-lite"/>
    </source>
</evidence>
<proteinExistence type="predicted"/>
<dbReference type="PANTHER" id="PTHR13090">
    <property type="entry name" value="ARGININE-HYDROXYLASE NDUFAF5, MITOCHONDRIAL"/>
    <property type="match status" value="1"/>
</dbReference>
<dbReference type="GO" id="GO:0008168">
    <property type="term" value="F:methyltransferase activity"/>
    <property type="evidence" value="ECO:0007669"/>
    <property type="project" value="UniProtKB-KW"/>
</dbReference>
<feature type="region of interest" description="Disordered" evidence="3">
    <location>
        <begin position="341"/>
        <end position="365"/>
    </location>
</feature>
<dbReference type="InterPro" id="IPR050602">
    <property type="entry name" value="Malonyl-ACP_OMT"/>
</dbReference>
<name>A0A8K0LEV0_9PEZI</name>
<dbReference type="Proteomes" id="UP000809789">
    <property type="component" value="Unassembled WGS sequence"/>
</dbReference>